<evidence type="ECO:0000313" key="2">
    <source>
        <dbReference type="EMBL" id="OHE95013.1"/>
    </source>
</evidence>
<dbReference type="Proteomes" id="UP000176998">
    <property type="component" value="Unassembled WGS sequence"/>
</dbReference>
<feature type="compositionally biased region" description="Basic and acidic residues" evidence="1">
    <location>
        <begin position="210"/>
        <end position="220"/>
    </location>
</feature>
<dbReference type="RefSeq" id="XP_022472175.1">
    <property type="nucleotide sequence ID" value="XM_022621299.1"/>
</dbReference>
<sequence>MSPEDMRCPNVVSQTFKQVEKLCDACVQEPANVEAMEIGPLCRQWTDLRVAVPLAFMPPQLKSALSKGIESDAEVETGEFVLGDTLKSPARSGSHVQPQSSQTPDGGPDVMRQLRDKSNEVNRLLGSLQPVPNIRQSKYPQIIGLEHEEFITSNPFDIPGSGGRIRDSSHLWNQVSPYGAIRSEVETYRQMGNGLAEPAPEVLKNIAADARRQAREDRVKPPSYPPSPLGPIGRERQELRQLREERGAYAKRLVESWVQQRNE</sequence>
<proteinExistence type="predicted"/>
<evidence type="ECO:0000313" key="3">
    <source>
        <dbReference type="Proteomes" id="UP000176998"/>
    </source>
</evidence>
<evidence type="ECO:0000256" key="1">
    <source>
        <dbReference type="SAM" id="MobiDB-lite"/>
    </source>
</evidence>
<feature type="region of interest" description="Disordered" evidence="1">
    <location>
        <begin position="210"/>
        <end position="235"/>
    </location>
</feature>
<accession>A0A1G4B0Y9</accession>
<dbReference type="OrthoDB" id="10552916at2759"/>
<dbReference type="EMBL" id="MJBS01000089">
    <property type="protein sequence ID" value="OHE95013.1"/>
    <property type="molecule type" value="Genomic_DNA"/>
</dbReference>
<feature type="compositionally biased region" description="Polar residues" evidence="1">
    <location>
        <begin position="94"/>
        <end position="104"/>
    </location>
</feature>
<reference evidence="2 3" key="1">
    <citation type="submission" date="2016-09" db="EMBL/GenBank/DDBJ databases">
        <authorList>
            <person name="Capua I."/>
            <person name="De Benedictis P."/>
            <person name="Joannis T."/>
            <person name="Lombin L.H."/>
            <person name="Cattoli G."/>
        </authorList>
    </citation>
    <scope>NUCLEOTIDE SEQUENCE [LARGE SCALE GENOMIC DNA]</scope>
    <source>
        <strain evidence="2 3">IMI 309357</strain>
    </source>
</reference>
<feature type="region of interest" description="Disordered" evidence="1">
    <location>
        <begin position="86"/>
        <end position="109"/>
    </location>
</feature>
<dbReference type="GeneID" id="34562809"/>
<gene>
    <name evidence="2" type="ORF">CORC01_09670</name>
</gene>
<protein>
    <submittedName>
        <fullName evidence="2">Uncharacterized protein</fullName>
    </submittedName>
</protein>
<comment type="caution">
    <text evidence="2">The sequence shown here is derived from an EMBL/GenBank/DDBJ whole genome shotgun (WGS) entry which is preliminary data.</text>
</comment>
<organism evidence="2 3">
    <name type="scientific">Colletotrichum orchidophilum</name>
    <dbReference type="NCBI Taxonomy" id="1209926"/>
    <lineage>
        <taxon>Eukaryota</taxon>
        <taxon>Fungi</taxon>
        <taxon>Dikarya</taxon>
        <taxon>Ascomycota</taxon>
        <taxon>Pezizomycotina</taxon>
        <taxon>Sordariomycetes</taxon>
        <taxon>Hypocreomycetidae</taxon>
        <taxon>Glomerellales</taxon>
        <taxon>Glomerellaceae</taxon>
        <taxon>Colletotrichum</taxon>
    </lineage>
</organism>
<keyword evidence="3" id="KW-1185">Reference proteome</keyword>
<dbReference type="AlphaFoldDB" id="A0A1G4B0Y9"/>
<name>A0A1G4B0Y9_9PEZI</name>